<evidence type="ECO:0000256" key="4">
    <source>
        <dbReference type="ARBA" id="ARBA00022723"/>
    </source>
</evidence>
<dbReference type="InterPro" id="IPR058240">
    <property type="entry name" value="rSAM_sf"/>
</dbReference>
<gene>
    <name evidence="8" type="ORF">EDD73_1359</name>
</gene>
<dbReference type="PANTHER" id="PTHR30352">
    <property type="entry name" value="PYRUVATE FORMATE-LYASE-ACTIVATING ENZYME"/>
    <property type="match status" value="1"/>
</dbReference>
<dbReference type="InterPro" id="IPR034457">
    <property type="entry name" value="Organic_radical-activating"/>
</dbReference>
<dbReference type="Gene3D" id="3.20.20.70">
    <property type="entry name" value="Aldolase class I"/>
    <property type="match status" value="1"/>
</dbReference>
<evidence type="ECO:0000256" key="1">
    <source>
        <dbReference type="ARBA" id="ARBA00001966"/>
    </source>
</evidence>
<evidence type="ECO:0000313" key="8">
    <source>
        <dbReference type="EMBL" id="TCP60621.1"/>
    </source>
</evidence>
<keyword evidence="2" id="KW-0004">4Fe-4S</keyword>
<keyword evidence="3" id="KW-0949">S-adenosyl-L-methionine</keyword>
<protein>
    <recommendedName>
        <fullName evidence="7">Anaerobic ribonucleoside-triphosphate reductase-activating protein</fullName>
        <ecNumber evidence="7">1.97.1.-</ecNumber>
    </recommendedName>
</protein>
<dbReference type="EC" id="1.97.1.-" evidence="7"/>
<dbReference type="SFLD" id="SFLDS00029">
    <property type="entry name" value="Radical_SAM"/>
    <property type="match status" value="1"/>
</dbReference>
<evidence type="ECO:0000256" key="6">
    <source>
        <dbReference type="ARBA" id="ARBA00023014"/>
    </source>
</evidence>
<dbReference type="OrthoDB" id="9782387at2"/>
<accession>A0A4R2RLK7</accession>
<dbReference type="GO" id="GO:0051539">
    <property type="term" value="F:4 iron, 4 sulfur cluster binding"/>
    <property type="evidence" value="ECO:0007669"/>
    <property type="project" value="UniProtKB-KW"/>
</dbReference>
<evidence type="ECO:0000313" key="9">
    <source>
        <dbReference type="Proteomes" id="UP000294813"/>
    </source>
</evidence>
<evidence type="ECO:0000256" key="5">
    <source>
        <dbReference type="ARBA" id="ARBA00023004"/>
    </source>
</evidence>
<organism evidence="8 9">
    <name type="scientific">Heliophilum fasciatum</name>
    <dbReference type="NCBI Taxonomy" id="35700"/>
    <lineage>
        <taxon>Bacteria</taxon>
        <taxon>Bacillati</taxon>
        <taxon>Bacillota</taxon>
        <taxon>Clostridia</taxon>
        <taxon>Eubacteriales</taxon>
        <taxon>Heliobacteriaceae</taxon>
        <taxon>Heliophilum</taxon>
    </lineage>
</organism>
<dbReference type="GO" id="GO:0046872">
    <property type="term" value="F:metal ion binding"/>
    <property type="evidence" value="ECO:0007669"/>
    <property type="project" value="UniProtKB-KW"/>
</dbReference>
<keyword evidence="4" id="KW-0479">Metal-binding</keyword>
<comment type="similarity">
    <text evidence="7">Belongs to the organic radical-activating enzymes family.</text>
</comment>
<reference evidence="8 9" key="1">
    <citation type="submission" date="2019-03" db="EMBL/GenBank/DDBJ databases">
        <title>Genomic Encyclopedia of Type Strains, Phase IV (KMG-IV): sequencing the most valuable type-strain genomes for metagenomic binning, comparative biology and taxonomic classification.</title>
        <authorList>
            <person name="Goeker M."/>
        </authorList>
    </citation>
    <scope>NUCLEOTIDE SEQUENCE [LARGE SCALE GENOMIC DNA]</scope>
    <source>
        <strain evidence="8 9">DSM 11170</strain>
    </source>
</reference>
<dbReference type="GO" id="GO:0004748">
    <property type="term" value="F:ribonucleoside-diphosphate reductase activity, thioredoxin disulfide as acceptor"/>
    <property type="evidence" value="ECO:0007669"/>
    <property type="project" value="TreeGrafter"/>
</dbReference>
<evidence type="ECO:0000256" key="3">
    <source>
        <dbReference type="ARBA" id="ARBA00022691"/>
    </source>
</evidence>
<sequence length="149" mass="16557">MTTVRIGGINDLNTSDSDGITVSIYFQGCYRQCRGCHNPTLQSFHDGVEMTVESIVFYIKKHRNFYDAVAFLGGEPLEQPEALQELLLGLKAIGLETWLYTGYQLDQVPDAIAIHCDVIVAGEYNQQLRTGGFPASSNQIVLDKRRKAA</sequence>
<proteinExistence type="inferred from homology"/>
<keyword evidence="9" id="KW-1185">Reference proteome</keyword>
<dbReference type="SUPFAM" id="SSF102114">
    <property type="entry name" value="Radical SAM enzymes"/>
    <property type="match status" value="1"/>
</dbReference>
<evidence type="ECO:0000256" key="2">
    <source>
        <dbReference type="ARBA" id="ARBA00022485"/>
    </source>
</evidence>
<dbReference type="EMBL" id="SLXT01000035">
    <property type="protein sequence ID" value="TCP60621.1"/>
    <property type="molecule type" value="Genomic_DNA"/>
</dbReference>
<dbReference type="InterPro" id="IPR007197">
    <property type="entry name" value="rSAM"/>
</dbReference>
<dbReference type="InterPro" id="IPR012837">
    <property type="entry name" value="NrdG"/>
</dbReference>
<dbReference type="RefSeq" id="WP_131920685.1">
    <property type="nucleotide sequence ID" value="NZ_JAOQNU010000035.1"/>
</dbReference>
<comment type="function">
    <text evidence="7">Activation of anaerobic ribonucleoside-triphosphate reductase under anaerobic conditions by generation of an organic free radical, using S-adenosylmethionine and reduced flavodoxin as cosubstrates to produce 5'-deoxy-adenosine.</text>
</comment>
<keyword evidence="7" id="KW-0560">Oxidoreductase</keyword>
<comment type="cofactor">
    <cofactor evidence="1">
        <name>[4Fe-4S] cluster</name>
        <dbReference type="ChEBI" id="CHEBI:49883"/>
    </cofactor>
</comment>
<comment type="caution">
    <text evidence="8">The sequence shown here is derived from an EMBL/GenBank/DDBJ whole genome shotgun (WGS) entry which is preliminary data.</text>
</comment>
<dbReference type="InterPro" id="IPR013785">
    <property type="entry name" value="Aldolase_TIM"/>
</dbReference>
<dbReference type="AlphaFoldDB" id="A0A4R2RLK7"/>
<name>A0A4R2RLK7_9FIRM</name>
<keyword evidence="5" id="KW-0408">Iron</keyword>
<dbReference type="Pfam" id="PF13353">
    <property type="entry name" value="Fer4_12"/>
    <property type="match status" value="1"/>
</dbReference>
<evidence type="ECO:0000256" key="7">
    <source>
        <dbReference type="PIRNR" id="PIRNR000368"/>
    </source>
</evidence>
<keyword evidence="6" id="KW-0411">Iron-sulfur</keyword>
<dbReference type="GO" id="GO:0043365">
    <property type="term" value="F:[formate-C-acetyltransferase]-activating enzyme activity"/>
    <property type="evidence" value="ECO:0007669"/>
    <property type="project" value="InterPro"/>
</dbReference>
<dbReference type="Proteomes" id="UP000294813">
    <property type="component" value="Unassembled WGS sequence"/>
</dbReference>
<dbReference type="PIRSF" id="PIRSF000368">
    <property type="entry name" value="NrdG"/>
    <property type="match status" value="1"/>
</dbReference>
<dbReference type="PANTHER" id="PTHR30352:SF2">
    <property type="entry name" value="ANAEROBIC RIBONUCLEOSIDE-TRIPHOSPHATE REDUCTASE-ACTIVATING PROTEIN"/>
    <property type="match status" value="1"/>
</dbReference>